<keyword evidence="2" id="KW-0964">Secreted</keyword>
<dbReference type="SUPFAM" id="SSF53300">
    <property type="entry name" value="vWA-like"/>
    <property type="match status" value="6"/>
</dbReference>
<reference evidence="7" key="2">
    <citation type="submission" date="2025-09" db="UniProtKB">
        <authorList>
            <consortium name="Ensembl"/>
        </authorList>
    </citation>
    <scope>IDENTIFICATION</scope>
</reference>
<dbReference type="Pfam" id="PF00092">
    <property type="entry name" value="VWA"/>
    <property type="match status" value="6"/>
</dbReference>
<reference evidence="7" key="1">
    <citation type="submission" date="2025-08" db="UniProtKB">
        <authorList>
            <consortium name="Ensembl"/>
        </authorList>
    </citation>
    <scope>IDENTIFICATION</scope>
</reference>
<comment type="subcellular location">
    <subcellularLocation>
        <location evidence="1">Secreted</location>
    </subcellularLocation>
</comment>
<organism evidence="7 8">
    <name type="scientific">Oryzias sinensis</name>
    <name type="common">Chinese medaka</name>
    <dbReference type="NCBI Taxonomy" id="183150"/>
    <lineage>
        <taxon>Eukaryota</taxon>
        <taxon>Metazoa</taxon>
        <taxon>Chordata</taxon>
        <taxon>Craniata</taxon>
        <taxon>Vertebrata</taxon>
        <taxon>Euteleostomi</taxon>
        <taxon>Actinopterygii</taxon>
        <taxon>Neopterygii</taxon>
        <taxon>Teleostei</taxon>
        <taxon>Neoteleostei</taxon>
        <taxon>Acanthomorphata</taxon>
        <taxon>Ovalentaria</taxon>
        <taxon>Atherinomorphae</taxon>
        <taxon>Beloniformes</taxon>
        <taxon>Adrianichthyidae</taxon>
        <taxon>Oryziinae</taxon>
        <taxon>Oryzias</taxon>
    </lineage>
</organism>
<dbReference type="PROSITE" id="PS50234">
    <property type="entry name" value="VWFA"/>
    <property type="match status" value="6"/>
</dbReference>
<dbReference type="PANTHER" id="PTHR24020:SF86">
    <property type="entry name" value="COLLAGEN, TYPE VI, ALPHA 4"/>
    <property type="match status" value="1"/>
</dbReference>
<sequence length="1462" mass="160675">MLQRRLVFVNIQDCPFDRLFSECENALVGDIVFLVDSSGSIGSKNFELVKTFLGNVIKPFDIGPKKIQFGLAQYSTETRKEFLLKDFADQESVLTKVQQLHYLQKNTRTGEALDFIRKDYFVEAAGSRVGELVPQIAVLITDGESSDSVETPAQQLRDHGVLVFCVGVGKDAQKQLKTIANPPQDHYVFIVDHYEDLHGLLDSLKEGGGVCVEDEFSLHLFFLSVLTKRYTDMFWLVDNSLPPEQFSQLKSNLSGIITGNEVGRSSHRLGLAQFGQDVQVEFLLNTYENKGQILEAVGNFKLQPQAKQQRNLSRALELATTRFFKAEAGGRAHMGVHQDLVIVMENEQYSLSMLQYDDFASYARTLKDFGVATSVMAEGSVGLPDLQISGLAFNWLEFDTNSFKILSEKIFFPVCEGAGVADVVFVLKGSEGTGGDNFPFVLTFLSLIINSLEISQAKVRVGIVTSGPWLRVEAHLNTFTGKAELLHFIGLLPRSEGGAKIGVALKLTQEILFSEERGGRKNAQKVAVVIADSKSQDSVREAASFLRRDGATIYAVGVKDADPTELEEMASHPSSRHVFPRANFSSLRAETHSLLKGLCNGIAEKQRTAGGTCAETRGADIFFLLDVSGRIGQLDLRDMQNFIISFLRFLPIGPDHVRMGVVTYSHSPSLRSGLMEDADEIKEAVLALQREGGAAYVGKALAFLNQGMGETAERQVPRFLVVISGGEATDDFKGPAEALRRKDITLLAIGAKKSNETQLTEISGDSRQTFYVNHFDALESISEVTNVCHSQEPACKAYPADVFFLMSSSAALSKRDFEKMKDLLKSVISMFTIGPNAVHVGVMQVGANHSLEFGLNKYFSREEVLRAVDRMQPAKDGYRMGRSLSEVSKYFKAGGGGRPALKQSLVVVTDLQSTDEVRGPAEALRNKDVEVYTIGVLEASKKQLLEISNSSDKVFQLEDLDQLPRIPPLPSKCFMAPPAGCHIVPSVCSSDFCRIITCTLGGGGSYTAHLLVFQNNVSSADCEKKDLVFLLDHSTSISPDNHNMVINFTADLVSSLTFGENFLQVGMAQFSDALHHEFYLSEYSSKADVVGHILSSKHAGGTTYLGKALRSVEDYFLPSRGARRGTSKTLVLITDGNSLDDVEDAAEGLRNMGIEILAVGVGDVYDLQLLRIVGNPKNVFSIWNFNFLANNKKKVVNAIFTTQVLVSALILCVHDHPLCPAGCRIDVFIGFDVSRSGKALKTFLPGLEEIVHHISTVEDLWCSAAVHTNISFHKVDADGFLHYNASFKEDWLREVLNMWSQPTYFNSTLLNFFKKNFREKSVADVKVLLIFSDGLDEEVMKLEQTSDLLQKSGKNSELTGCCTEPGWNTGRPSRSVTSAFHPQSDAAHRLCCGVMCQCSGPAGDRGPSGIPGMKVPGKIWSLAVLRVFWEKKLFNLSAGCFPARVLLDGGAGRGFLERRESL</sequence>
<evidence type="ECO:0000256" key="5">
    <source>
        <dbReference type="ARBA" id="ARBA00023180"/>
    </source>
</evidence>
<dbReference type="InterPro" id="IPR036465">
    <property type="entry name" value="vWFA_dom_sf"/>
</dbReference>
<dbReference type="GeneTree" id="ENSGT00940000155619"/>
<dbReference type="SMART" id="SM00327">
    <property type="entry name" value="VWA"/>
    <property type="match status" value="6"/>
</dbReference>
<evidence type="ECO:0000313" key="7">
    <source>
        <dbReference type="Ensembl" id="ENSOSIP00000005259.1"/>
    </source>
</evidence>
<dbReference type="Ensembl" id="ENSOSIT00000005631.1">
    <property type="protein sequence ID" value="ENSOSIP00000005259.1"/>
    <property type="gene ID" value="ENSOSIG00000003616.1"/>
</dbReference>
<evidence type="ECO:0000259" key="6">
    <source>
        <dbReference type="PROSITE" id="PS50234"/>
    </source>
</evidence>
<feature type="domain" description="VWFA" evidence="6">
    <location>
        <begin position="801"/>
        <end position="973"/>
    </location>
</feature>
<dbReference type="InterPro" id="IPR002035">
    <property type="entry name" value="VWF_A"/>
</dbReference>
<dbReference type="FunFam" id="3.40.50.410:FF:000004">
    <property type="entry name" value="collagen alpha-6(VI) chain"/>
    <property type="match status" value="2"/>
</dbReference>
<evidence type="ECO:0000256" key="4">
    <source>
        <dbReference type="ARBA" id="ARBA00022737"/>
    </source>
</evidence>
<evidence type="ECO:0000313" key="8">
    <source>
        <dbReference type="Proteomes" id="UP000694383"/>
    </source>
</evidence>
<protein>
    <recommendedName>
        <fullName evidence="6">VWFA domain-containing protein</fullName>
    </recommendedName>
</protein>
<evidence type="ECO:0000256" key="1">
    <source>
        <dbReference type="ARBA" id="ARBA00004613"/>
    </source>
</evidence>
<name>A0A8C7WYG4_9TELE</name>
<feature type="domain" description="VWFA" evidence="6">
    <location>
        <begin position="1026"/>
        <end position="1199"/>
    </location>
</feature>
<keyword evidence="5" id="KW-0325">Glycoprotein</keyword>
<feature type="domain" description="VWFA" evidence="6">
    <location>
        <begin position="422"/>
        <end position="598"/>
    </location>
</feature>
<feature type="domain" description="VWFA" evidence="6">
    <location>
        <begin position="620"/>
        <end position="785"/>
    </location>
</feature>
<feature type="domain" description="VWFA" evidence="6">
    <location>
        <begin position="30"/>
        <end position="204"/>
    </location>
</feature>
<dbReference type="PRINTS" id="PR00453">
    <property type="entry name" value="VWFADOMAIN"/>
</dbReference>
<dbReference type="Gene3D" id="3.40.50.410">
    <property type="entry name" value="von Willebrand factor, type A domain"/>
    <property type="match status" value="6"/>
</dbReference>
<keyword evidence="8" id="KW-1185">Reference proteome</keyword>
<dbReference type="GO" id="GO:0005576">
    <property type="term" value="C:extracellular region"/>
    <property type="evidence" value="ECO:0007669"/>
    <property type="project" value="UniProtKB-SubCell"/>
</dbReference>
<keyword evidence="4" id="KW-0677">Repeat</keyword>
<feature type="domain" description="VWFA" evidence="6">
    <location>
        <begin position="232"/>
        <end position="414"/>
    </location>
</feature>
<evidence type="ECO:0000256" key="3">
    <source>
        <dbReference type="ARBA" id="ARBA00022729"/>
    </source>
</evidence>
<evidence type="ECO:0000256" key="2">
    <source>
        <dbReference type="ARBA" id="ARBA00022525"/>
    </source>
</evidence>
<keyword evidence="3" id="KW-0732">Signal</keyword>
<dbReference type="PANTHER" id="PTHR24020">
    <property type="entry name" value="COLLAGEN ALPHA"/>
    <property type="match status" value="1"/>
</dbReference>
<dbReference type="CDD" id="cd01472">
    <property type="entry name" value="vWA_collagen"/>
    <property type="match status" value="1"/>
</dbReference>
<proteinExistence type="predicted"/>
<dbReference type="InterPro" id="IPR050525">
    <property type="entry name" value="ECM_Assembly_Org"/>
</dbReference>
<accession>A0A8C7WYG4</accession>
<dbReference type="Proteomes" id="UP000694383">
    <property type="component" value="Unplaced"/>
</dbReference>